<dbReference type="Pfam" id="PF01344">
    <property type="entry name" value="Kelch_1"/>
    <property type="match status" value="2"/>
</dbReference>
<keyword evidence="1" id="KW-0880">Kelch repeat</keyword>
<dbReference type="AlphaFoldDB" id="A0A9W9YMY0"/>
<keyword evidence="4" id="KW-1185">Reference proteome</keyword>
<gene>
    <name evidence="3" type="primary">KLHL12_2</name>
    <name evidence="3" type="ORF">OS493_021606</name>
</gene>
<evidence type="ECO:0000256" key="2">
    <source>
        <dbReference type="ARBA" id="ARBA00022737"/>
    </source>
</evidence>
<organism evidence="3 4">
    <name type="scientific">Desmophyllum pertusum</name>
    <dbReference type="NCBI Taxonomy" id="174260"/>
    <lineage>
        <taxon>Eukaryota</taxon>
        <taxon>Metazoa</taxon>
        <taxon>Cnidaria</taxon>
        <taxon>Anthozoa</taxon>
        <taxon>Hexacorallia</taxon>
        <taxon>Scleractinia</taxon>
        <taxon>Caryophylliina</taxon>
        <taxon>Caryophylliidae</taxon>
        <taxon>Desmophyllum</taxon>
    </lineage>
</organism>
<dbReference type="PANTHER" id="PTHR45632">
    <property type="entry name" value="LD33804P"/>
    <property type="match status" value="1"/>
</dbReference>
<sequence>MINFHDQVYAFPETSNAERYDPVCNGWSKCAYLCANSAMVTVVRGQIYAIEFNTSTQKSTISRYNMELCSWETVLSSHQGCRKDSCVVTAGNHLYVIGGKPPQASEYVAKAERFDTVEKKWEEIADMQRARGCACDEWKRLADGLSERNQKTQMINFRDQLYAFPETSNAERYDPVFNGWSTLDLCANSAMVTVVRGQIYAIKVDTSTEQSTISRYNVELCSWETVLSSDEGCRVEPCIVTAANYLYVFGGKPAQASQYVTKAERFNTLENKWEEIADMQQERGCALVWPLKERFLLPEGETRRERCRELVRCTMFLQMNGNLLEA</sequence>
<evidence type="ECO:0000313" key="3">
    <source>
        <dbReference type="EMBL" id="KAJ7358818.1"/>
    </source>
</evidence>
<keyword evidence="2" id="KW-0677">Repeat</keyword>
<protein>
    <submittedName>
        <fullName evidence="3">Kelch-like protein 12</fullName>
    </submittedName>
</protein>
<dbReference type="PANTHER" id="PTHR45632:SF3">
    <property type="entry name" value="KELCH-LIKE PROTEIN 32"/>
    <property type="match status" value="1"/>
</dbReference>
<evidence type="ECO:0000256" key="1">
    <source>
        <dbReference type="ARBA" id="ARBA00022441"/>
    </source>
</evidence>
<dbReference type="SMART" id="SM00612">
    <property type="entry name" value="Kelch"/>
    <property type="match status" value="2"/>
</dbReference>
<proteinExistence type="predicted"/>
<dbReference type="Proteomes" id="UP001163046">
    <property type="component" value="Unassembled WGS sequence"/>
</dbReference>
<dbReference type="OrthoDB" id="5987714at2759"/>
<dbReference type="SUPFAM" id="SSF117281">
    <property type="entry name" value="Kelch motif"/>
    <property type="match status" value="2"/>
</dbReference>
<comment type="caution">
    <text evidence="3">The sequence shown here is derived from an EMBL/GenBank/DDBJ whole genome shotgun (WGS) entry which is preliminary data.</text>
</comment>
<dbReference type="EMBL" id="MU827315">
    <property type="protein sequence ID" value="KAJ7358818.1"/>
    <property type="molecule type" value="Genomic_DNA"/>
</dbReference>
<dbReference type="InterPro" id="IPR015915">
    <property type="entry name" value="Kelch-typ_b-propeller"/>
</dbReference>
<dbReference type="InterPro" id="IPR006652">
    <property type="entry name" value="Kelch_1"/>
</dbReference>
<accession>A0A9W9YMY0</accession>
<name>A0A9W9YMY0_9CNID</name>
<dbReference type="Gene3D" id="2.120.10.80">
    <property type="entry name" value="Kelch-type beta propeller"/>
    <property type="match status" value="2"/>
</dbReference>
<evidence type="ECO:0000313" key="4">
    <source>
        <dbReference type="Proteomes" id="UP001163046"/>
    </source>
</evidence>
<reference evidence="3" key="1">
    <citation type="submission" date="2023-01" db="EMBL/GenBank/DDBJ databases">
        <title>Genome assembly of the deep-sea coral Lophelia pertusa.</title>
        <authorList>
            <person name="Herrera S."/>
            <person name="Cordes E."/>
        </authorList>
    </citation>
    <scope>NUCLEOTIDE SEQUENCE</scope>
    <source>
        <strain evidence="3">USNM1676648</strain>
        <tissue evidence="3">Polyp</tissue>
    </source>
</reference>